<feature type="region of interest" description="Disordered" evidence="1">
    <location>
        <begin position="865"/>
        <end position="909"/>
    </location>
</feature>
<sequence length="909" mass="97997">MVATWNVAASSAYYVRGAEYYLGSREPEGVWYAPRGDLGRRDAATVQRQEFARLYEGLGENGQSLITNSGGKAIRRVPAFDLTFSAPRSVSLAWAFADEDLRRNLEAAQERAVRATLATIEQEAIYARRGKDGAYVEKVALTAALFQHGESRPAEHADGRLFGDPNLHTHAVVLNMATRADGTVGALHSTVLRDWKMAAGAVYHAALANEMTDLGFGIDRVGRNGTFELAGIGDQAITYFSARRQEIEKELAEAGTTSGSSAALASAVAKSTRHAKELDADRETVWREAAQSAGLDGDIRAALQQRSAREFVVGDAGRIFAERVATLPAELTQHESVVDRRELVRSVHAASVGLGLPLSRVDGEVDQLVTSGTFVEIGRDAIGQVRYSTPEMIAIERDLVATASRLADRRGVGIDPADIKARSAAQGLSAEQTFAAEAATGPNAIVVIEGAPGSGKTTTLAPIVGAYQAAGHRVIGTATAWRVARAIQQDLNIEARATASWVERLKKGERFLDDKSVLIVDEAGLLSSREMHALLSEVERAQAKAILVGDRRQLQAIGAGPGLDLVVRSVEATRVDTIVRQRDAWARQAVTDFGTGRANEALDAFQAHGCFEEAPTYRATLQRIVELRNHARAEHPDSFTLLIARTNKQVADISRAVRAELKREGVIHSAEASVEAVTPSGQTTRIEIAAGDQIRFQLRNDQLGVVNGTVATVTAVHPDPSKEPSTPGNIRIEAVIDRRRISFVPADIADERGRARLGWAYASTVHGAQGMTVDRAVVLLDPRFDRHAAYVAASRARDETRLVVDRSQIEALLSSRLPLDRTQQAEPASAEDRRAQLAGRLSSGHTKTSTIAVIEQAALPVKHADRLHSRPSADRAMQPPTKPPAAQEAARAAPRSSARTPDRGLEYGR</sequence>
<feature type="domain" description="AAA+ ATPase" evidence="2">
    <location>
        <begin position="442"/>
        <end position="747"/>
    </location>
</feature>
<dbReference type="Gene3D" id="3.40.50.300">
    <property type="entry name" value="P-loop containing nucleotide triphosphate hydrolases"/>
    <property type="match status" value="2"/>
</dbReference>
<keyword evidence="4" id="KW-1185">Reference proteome</keyword>
<dbReference type="InterPro" id="IPR050534">
    <property type="entry name" value="Coronavir_polyprotein_1ab"/>
</dbReference>
<dbReference type="SMART" id="SM00382">
    <property type="entry name" value="AAA"/>
    <property type="match status" value="1"/>
</dbReference>
<name>A0ABR7U529_9BRAD</name>
<feature type="compositionally biased region" description="Low complexity" evidence="1">
    <location>
        <begin position="884"/>
        <end position="899"/>
    </location>
</feature>
<dbReference type="InterPro" id="IPR014862">
    <property type="entry name" value="TrwC"/>
</dbReference>
<dbReference type="InterPro" id="IPR003593">
    <property type="entry name" value="AAA+_ATPase"/>
</dbReference>
<dbReference type="RefSeq" id="WP_006022512.1">
    <property type="nucleotide sequence ID" value="NZ_JAANIH010000066.1"/>
</dbReference>
<dbReference type="NCBIfam" id="NF041492">
    <property type="entry name" value="MobF"/>
    <property type="match status" value="1"/>
</dbReference>
<dbReference type="PANTHER" id="PTHR43788">
    <property type="entry name" value="DNA2/NAM7 HELICASE FAMILY MEMBER"/>
    <property type="match status" value="1"/>
</dbReference>
<reference evidence="3 4" key="1">
    <citation type="journal article" date="2020" name="Arch. Microbiol.">
        <title>Bradyrhizobium campsiandrae sp. nov., a nitrogen-fixing bacterial strain isolated from a native leguminous tree from the Amazon adapted to flooded conditions.</title>
        <authorList>
            <person name="Cabral Michel D."/>
            <person name="Martins da Costa E."/>
            <person name="Azarias Guimaraes A."/>
            <person name="Soares de Carvalho T."/>
            <person name="Santos de Castro Caputo P."/>
            <person name="Willems A."/>
            <person name="de Souza Moreira F.M."/>
        </authorList>
    </citation>
    <scope>NUCLEOTIDE SEQUENCE [LARGE SCALE GENOMIC DNA]</scope>
    <source>
        <strain evidence="4">INPA 384B</strain>
    </source>
</reference>
<comment type="caution">
    <text evidence="3">The sequence shown here is derived from an EMBL/GenBank/DDBJ whole genome shotgun (WGS) entry which is preliminary data.</text>
</comment>
<dbReference type="CDD" id="cd18809">
    <property type="entry name" value="SF1_C_RecD"/>
    <property type="match status" value="1"/>
</dbReference>
<dbReference type="Gene3D" id="2.30.30.940">
    <property type="match status" value="1"/>
</dbReference>
<dbReference type="SUPFAM" id="SSF52540">
    <property type="entry name" value="P-loop containing nucleoside triphosphate hydrolases"/>
    <property type="match status" value="2"/>
</dbReference>
<gene>
    <name evidence="3" type="ORF">HA482_10745</name>
</gene>
<feature type="compositionally biased region" description="Basic and acidic residues" evidence="1">
    <location>
        <begin position="900"/>
        <end position="909"/>
    </location>
</feature>
<dbReference type="Pfam" id="PF08751">
    <property type="entry name" value="TrwC"/>
    <property type="match status" value="1"/>
</dbReference>
<dbReference type="SUPFAM" id="SSF55464">
    <property type="entry name" value="Origin of replication-binding domain, RBD-like"/>
    <property type="match status" value="1"/>
</dbReference>
<organism evidence="3 4">
    <name type="scientific">Bradyrhizobium campsiandrae</name>
    <dbReference type="NCBI Taxonomy" id="1729892"/>
    <lineage>
        <taxon>Bacteria</taxon>
        <taxon>Pseudomonadati</taxon>
        <taxon>Pseudomonadota</taxon>
        <taxon>Alphaproteobacteria</taxon>
        <taxon>Hyphomicrobiales</taxon>
        <taxon>Nitrobacteraceae</taxon>
        <taxon>Bradyrhizobium</taxon>
    </lineage>
</organism>
<evidence type="ECO:0000313" key="3">
    <source>
        <dbReference type="EMBL" id="MBC9978688.1"/>
    </source>
</evidence>
<dbReference type="Proteomes" id="UP000639516">
    <property type="component" value="Unassembled WGS sequence"/>
</dbReference>
<dbReference type="InterPro" id="IPR027417">
    <property type="entry name" value="P-loop_NTPase"/>
</dbReference>
<protein>
    <submittedName>
        <fullName evidence="3">Relaxase domain-containing protein</fullName>
    </submittedName>
</protein>
<proteinExistence type="predicted"/>
<evidence type="ECO:0000256" key="1">
    <source>
        <dbReference type="SAM" id="MobiDB-lite"/>
    </source>
</evidence>
<feature type="region of interest" description="Disordered" evidence="1">
    <location>
        <begin position="820"/>
        <end position="848"/>
    </location>
</feature>
<evidence type="ECO:0000313" key="4">
    <source>
        <dbReference type="Proteomes" id="UP000639516"/>
    </source>
</evidence>
<accession>A0ABR7U529</accession>
<dbReference type="Pfam" id="PF13604">
    <property type="entry name" value="AAA_30"/>
    <property type="match status" value="1"/>
</dbReference>
<dbReference type="EMBL" id="JAATTO010000013">
    <property type="protein sequence ID" value="MBC9978688.1"/>
    <property type="molecule type" value="Genomic_DNA"/>
</dbReference>
<evidence type="ECO:0000259" key="2">
    <source>
        <dbReference type="SMART" id="SM00382"/>
    </source>
</evidence>